<evidence type="ECO:0000256" key="2">
    <source>
        <dbReference type="ARBA" id="ARBA00022670"/>
    </source>
</evidence>
<proteinExistence type="predicted"/>
<organism evidence="7 8">
    <name type="scientific">Eiseniibacteriota bacterium</name>
    <dbReference type="NCBI Taxonomy" id="2212470"/>
    <lineage>
        <taxon>Bacteria</taxon>
        <taxon>Candidatus Eiseniibacteriota</taxon>
    </lineage>
</organism>
<dbReference type="Proteomes" id="UP000777784">
    <property type="component" value="Unassembled WGS sequence"/>
</dbReference>
<comment type="caution">
    <text evidence="7">The sequence shown here is derived from an EMBL/GenBank/DDBJ whole genome shotgun (WGS) entry which is preliminary data.</text>
</comment>
<keyword evidence="3" id="KW-0479">Metal-binding</keyword>
<dbReference type="AlphaFoldDB" id="A0A948W5Q4"/>
<dbReference type="InterPro" id="IPR012962">
    <property type="entry name" value="Pept_M54_archaemetzincn"/>
</dbReference>
<dbReference type="InterPro" id="IPR024079">
    <property type="entry name" value="MetalloPept_cat_dom_sf"/>
</dbReference>
<dbReference type="Gene3D" id="3.40.390.10">
    <property type="entry name" value="Collagenase (Catalytic Domain)"/>
    <property type="match status" value="1"/>
</dbReference>
<dbReference type="CDD" id="cd11375">
    <property type="entry name" value="Peptidase_M54"/>
    <property type="match status" value="1"/>
</dbReference>
<dbReference type="SUPFAM" id="SSF55486">
    <property type="entry name" value="Metalloproteases ('zincins'), catalytic domain"/>
    <property type="match status" value="1"/>
</dbReference>
<accession>A0A948W5Q4</accession>
<sequence>MFYLLPVEQIEPAIQEEIVRFVVRIFRCETAVLAPMDMPEEAFDPDRKQYNATLIMRDIIGRCPADTVRLLGVTEKDIFIPMLTYIFGQAQVEGPVAFLSLARLRQEFYGLPAYHDLLLSRILKETLHELGHTFGLVHCLDPECAMSLSINVGDIDNKMIELCGSCHVRLQDKLDDLGCSK</sequence>
<evidence type="ECO:0000256" key="3">
    <source>
        <dbReference type="ARBA" id="ARBA00022723"/>
    </source>
</evidence>
<dbReference type="PIRSF" id="PIRSF005785">
    <property type="entry name" value="Zn-prot_arch"/>
    <property type="match status" value="1"/>
</dbReference>
<evidence type="ECO:0000313" key="7">
    <source>
        <dbReference type="EMBL" id="MBU2690669.1"/>
    </source>
</evidence>
<name>A0A948W5Q4_UNCEI</name>
<keyword evidence="2" id="KW-0645">Protease</keyword>
<evidence type="ECO:0000313" key="8">
    <source>
        <dbReference type="Proteomes" id="UP000777784"/>
    </source>
</evidence>
<dbReference type="Pfam" id="PF07998">
    <property type="entry name" value="Peptidase_M54"/>
    <property type="match status" value="1"/>
</dbReference>
<keyword evidence="5" id="KW-0862">Zinc</keyword>
<dbReference type="PANTHER" id="PTHR15910">
    <property type="entry name" value="ARCHAEMETZINCIN"/>
    <property type="match status" value="1"/>
</dbReference>
<evidence type="ECO:0000256" key="5">
    <source>
        <dbReference type="ARBA" id="ARBA00022833"/>
    </source>
</evidence>
<dbReference type="GO" id="GO:0008270">
    <property type="term" value="F:zinc ion binding"/>
    <property type="evidence" value="ECO:0007669"/>
    <property type="project" value="InterPro"/>
</dbReference>
<dbReference type="InterPro" id="IPR012091">
    <property type="entry name" value="Pept_M54_archaemetzncn_arc/bac"/>
</dbReference>
<reference evidence="7" key="1">
    <citation type="submission" date="2021-05" db="EMBL/GenBank/DDBJ databases">
        <title>Energy efficiency and biological interactions define the core microbiome of deep oligotrophic groundwater.</title>
        <authorList>
            <person name="Mehrshad M."/>
            <person name="Lopez-Fernandez M."/>
            <person name="Bell E."/>
            <person name="Bernier-Latmani R."/>
            <person name="Bertilsson S."/>
            <person name="Dopson M."/>
        </authorList>
    </citation>
    <scope>NUCLEOTIDE SEQUENCE</scope>
    <source>
        <strain evidence="7">Modern_marine.mb.64</strain>
    </source>
</reference>
<evidence type="ECO:0000256" key="6">
    <source>
        <dbReference type="ARBA" id="ARBA00023049"/>
    </source>
</evidence>
<evidence type="ECO:0000256" key="1">
    <source>
        <dbReference type="ARBA" id="ARBA00001947"/>
    </source>
</evidence>
<protein>
    <submittedName>
        <fullName evidence="7">Archaemetzincin family Zn-dependent metalloprotease</fullName>
    </submittedName>
</protein>
<keyword evidence="6 7" id="KW-0482">Metalloprotease</keyword>
<dbReference type="PANTHER" id="PTHR15910:SF1">
    <property type="entry name" value="ARCHAEMETZINCIN-2"/>
    <property type="match status" value="1"/>
</dbReference>
<comment type="cofactor">
    <cofactor evidence="1">
        <name>Zn(2+)</name>
        <dbReference type="ChEBI" id="CHEBI:29105"/>
    </cofactor>
</comment>
<gene>
    <name evidence="7" type="ORF">KJ970_07045</name>
</gene>
<keyword evidence="4" id="KW-0378">Hydrolase</keyword>
<dbReference type="GO" id="GO:0008237">
    <property type="term" value="F:metallopeptidase activity"/>
    <property type="evidence" value="ECO:0007669"/>
    <property type="project" value="UniProtKB-KW"/>
</dbReference>
<dbReference type="EMBL" id="JAHJDP010000034">
    <property type="protein sequence ID" value="MBU2690669.1"/>
    <property type="molecule type" value="Genomic_DNA"/>
</dbReference>
<dbReference type="NCBIfam" id="NF033823">
    <property type="entry name" value="archmetzin"/>
    <property type="match status" value="1"/>
</dbReference>
<dbReference type="GO" id="GO:0006508">
    <property type="term" value="P:proteolysis"/>
    <property type="evidence" value="ECO:0007669"/>
    <property type="project" value="UniProtKB-KW"/>
</dbReference>
<evidence type="ECO:0000256" key="4">
    <source>
        <dbReference type="ARBA" id="ARBA00022801"/>
    </source>
</evidence>